<dbReference type="PANTHER" id="PTHR21266:SF60">
    <property type="entry name" value="3-KETOSTEROID-9-ALPHA-MONOOXYGENASE, OXYGENASE COMPONENT"/>
    <property type="match status" value="1"/>
</dbReference>
<dbReference type="GO" id="GO:0016705">
    <property type="term" value="F:oxidoreductase activity, acting on paired donors, with incorporation or reduction of molecular oxygen"/>
    <property type="evidence" value="ECO:0007669"/>
    <property type="project" value="UniProtKB-ARBA"/>
</dbReference>
<dbReference type="Pfam" id="PF19112">
    <property type="entry name" value="VanA_C"/>
    <property type="match status" value="1"/>
</dbReference>
<keyword evidence="3" id="KW-0560">Oxidoreductase</keyword>
<dbReference type="PROSITE" id="PS51296">
    <property type="entry name" value="RIESKE"/>
    <property type="match status" value="1"/>
</dbReference>
<dbReference type="Gene3D" id="2.102.10.10">
    <property type="entry name" value="Rieske [2Fe-2S] iron-sulphur domain"/>
    <property type="match status" value="1"/>
</dbReference>
<dbReference type="RefSeq" id="WP_123227218.1">
    <property type="nucleotide sequence ID" value="NZ_RJSE01000007.1"/>
</dbReference>
<dbReference type="InterPro" id="IPR017941">
    <property type="entry name" value="Rieske_2Fe-2S"/>
</dbReference>
<dbReference type="SUPFAM" id="SSF50022">
    <property type="entry name" value="ISP domain"/>
    <property type="match status" value="1"/>
</dbReference>
<keyword evidence="8" id="KW-1185">Reference proteome</keyword>
<dbReference type="OrthoDB" id="5243643at2"/>
<name>A0A3N0CG06_9ACTN</name>
<dbReference type="InterPro" id="IPR036922">
    <property type="entry name" value="Rieske_2Fe-2S_sf"/>
</dbReference>
<dbReference type="Gene3D" id="3.90.380.10">
    <property type="entry name" value="Naphthalene 1,2-dioxygenase Alpha Subunit, Chain A, domain 1"/>
    <property type="match status" value="1"/>
</dbReference>
<keyword evidence="7" id="KW-0223">Dioxygenase</keyword>
<dbReference type="EMBL" id="RJSE01000007">
    <property type="protein sequence ID" value="RNL61923.1"/>
    <property type="molecule type" value="Genomic_DNA"/>
</dbReference>
<dbReference type="GO" id="GO:0051537">
    <property type="term" value="F:2 iron, 2 sulfur cluster binding"/>
    <property type="evidence" value="ECO:0007669"/>
    <property type="project" value="UniProtKB-KW"/>
</dbReference>
<dbReference type="Pfam" id="PF00355">
    <property type="entry name" value="Rieske"/>
    <property type="match status" value="1"/>
</dbReference>
<accession>A0A3N0CG06</accession>
<dbReference type="GO" id="GO:0046872">
    <property type="term" value="F:metal ion binding"/>
    <property type="evidence" value="ECO:0007669"/>
    <property type="project" value="UniProtKB-KW"/>
</dbReference>
<dbReference type="CDD" id="cd03469">
    <property type="entry name" value="Rieske_RO_Alpha_N"/>
    <property type="match status" value="1"/>
</dbReference>
<evidence type="ECO:0000256" key="1">
    <source>
        <dbReference type="ARBA" id="ARBA00022714"/>
    </source>
</evidence>
<keyword evidence="2" id="KW-0479">Metal-binding</keyword>
<evidence type="ECO:0000256" key="5">
    <source>
        <dbReference type="ARBA" id="ARBA00023014"/>
    </source>
</evidence>
<evidence type="ECO:0000256" key="3">
    <source>
        <dbReference type="ARBA" id="ARBA00023002"/>
    </source>
</evidence>
<organism evidence="7 8">
    <name type="scientific">Nocardioides marmoriginsengisoli</name>
    <dbReference type="NCBI Taxonomy" id="661483"/>
    <lineage>
        <taxon>Bacteria</taxon>
        <taxon>Bacillati</taxon>
        <taxon>Actinomycetota</taxon>
        <taxon>Actinomycetes</taxon>
        <taxon>Propionibacteriales</taxon>
        <taxon>Nocardioidaceae</taxon>
        <taxon>Nocardioides</taxon>
    </lineage>
</organism>
<dbReference type="InterPro" id="IPR050584">
    <property type="entry name" value="Cholesterol_7-desaturase"/>
</dbReference>
<keyword evidence="4" id="KW-0408">Iron</keyword>
<dbReference type="AlphaFoldDB" id="A0A3N0CG06"/>
<reference evidence="7 8" key="1">
    <citation type="submission" date="2018-11" db="EMBL/GenBank/DDBJ databases">
        <authorList>
            <person name="Li F."/>
        </authorList>
    </citation>
    <scope>NUCLEOTIDE SEQUENCE [LARGE SCALE GENOMIC DNA]</scope>
    <source>
        <strain evidence="7 8">Gsoil 097</strain>
    </source>
</reference>
<evidence type="ECO:0000313" key="7">
    <source>
        <dbReference type="EMBL" id="RNL61923.1"/>
    </source>
</evidence>
<dbReference type="Proteomes" id="UP000267128">
    <property type="component" value="Unassembled WGS sequence"/>
</dbReference>
<proteinExistence type="predicted"/>
<evidence type="ECO:0000256" key="2">
    <source>
        <dbReference type="ARBA" id="ARBA00022723"/>
    </source>
</evidence>
<gene>
    <name evidence="7" type="ORF">EFK50_08820</name>
</gene>
<evidence type="ECO:0000313" key="8">
    <source>
        <dbReference type="Proteomes" id="UP000267128"/>
    </source>
</evidence>
<dbReference type="GO" id="GO:0051213">
    <property type="term" value="F:dioxygenase activity"/>
    <property type="evidence" value="ECO:0007669"/>
    <property type="project" value="UniProtKB-KW"/>
</dbReference>
<dbReference type="SUPFAM" id="SSF55961">
    <property type="entry name" value="Bet v1-like"/>
    <property type="match status" value="1"/>
</dbReference>
<dbReference type="GO" id="GO:0004497">
    <property type="term" value="F:monooxygenase activity"/>
    <property type="evidence" value="ECO:0007669"/>
    <property type="project" value="UniProtKB-ARBA"/>
</dbReference>
<evidence type="ECO:0000259" key="6">
    <source>
        <dbReference type="PROSITE" id="PS51296"/>
    </source>
</evidence>
<sequence length="353" mass="39670">MTQPDPEAIERYRIAMERFWHPVIRSVDLLDQPVKVVLLDQNVTVVRLGDEVAAFPDVCRHLGAALSLGDVVQGGQALRCRYHGWSYDKSGQCVDIPLRASEKIPAQARVQRYQTQERYGLVWVCLSEEPAADLPPYPEFDDEDYYKNELLVHEEWAASAPRLVMAALDDTHFSWVHPGTLGVAGQPTMPERVGDIPVRVDGAELHSRYRTVLPAGPLAGIMADETEGDQAVATEVEVAAVEFVNTATVNSMKNVLISEHGTSVTWNVYLPISYNRTLTFTQLSRTYDKDPRFDAEIEAFNLGVKNEDKAIVESQQPWLLPPLKAQMILYVRPEDVPLIEFQKMAERFGVPQI</sequence>
<comment type="caution">
    <text evidence="7">The sequence shown here is derived from an EMBL/GenBank/DDBJ whole genome shotgun (WGS) entry which is preliminary data.</text>
</comment>
<feature type="domain" description="Rieske" evidence="6">
    <location>
        <begin position="20"/>
        <end position="124"/>
    </location>
</feature>
<dbReference type="InterPro" id="IPR044043">
    <property type="entry name" value="VanA_C_cat"/>
</dbReference>
<keyword evidence="1" id="KW-0001">2Fe-2S</keyword>
<protein>
    <submittedName>
        <fullName evidence="7">Aromatic ring-hydroxylating dioxygenase subunit alpha</fullName>
    </submittedName>
</protein>
<keyword evidence="5" id="KW-0411">Iron-sulfur</keyword>
<dbReference type="PANTHER" id="PTHR21266">
    <property type="entry name" value="IRON-SULFUR DOMAIN CONTAINING PROTEIN"/>
    <property type="match status" value="1"/>
</dbReference>
<evidence type="ECO:0000256" key="4">
    <source>
        <dbReference type="ARBA" id="ARBA00023004"/>
    </source>
</evidence>